<organism evidence="3 4">
    <name type="scientific">Anaeromyxobacter oryzae</name>
    <dbReference type="NCBI Taxonomy" id="2918170"/>
    <lineage>
        <taxon>Bacteria</taxon>
        <taxon>Pseudomonadati</taxon>
        <taxon>Myxococcota</taxon>
        <taxon>Myxococcia</taxon>
        <taxon>Myxococcales</taxon>
        <taxon>Cystobacterineae</taxon>
        <taxon>Anaeromyxobacteraceae</taxon>
        <taxon>Anaeromyxobacter</taxon>
    </lineage>
</organism>
<feature type="coiled-coil region" evidence="1">
    <location>
        <begin position="196"/>
        <end position="223"/>
    </location>
</feature>
<dbReference type="SUPFAM" id="SSF55785">
    <property type="entry name" value="PYP-like sensor domain (PAS domain)"/>
    <property type="match status" value="1"/>
</dbReference>
<evidence type="ECO:0000313" key="3">
    <source>
        <dbReference type="EMBL" id="BDG06577.1"/>
    </source>
</evidence>
<dbReference type="Proteomes" id="UP001162891">
    <property type="component" value="Chromosome"/>
</dbReference>
<feature type="region of interest" description="Disordered" evidence="2">
    <location>
        <begin position="139"/>
        <end position="164"/>
    </location>
</feature>
<accession>A0ABM7X451</accession>
<sequence>MGTLRSVSLLAAVLALAAGGMLVAALLAVAHRRLPRALRPLLGAVPDALGDAALLLDPRGVIAAANAAAGRLAGAPPATLAGASASTLFGADLSVLQRDAARGPAAGTIALAGGGVPARARAVVVRVSARPPLDLAVLRPEPAARPPPLPVMAPPPPPPRRAEGHADLGAVSAALRPPLSRAATAASMLRLLLTDGARAHDELDRLEAALRDLEGRVGALAAAGASGPGATRVLDLAALVRELLAAPTGPVRIRAALVPARALADEGRLRAALREVLRAAAEALPAGGELAVSVQPRGASAVLELASAALAADGGVAAIARALLGPEGGRVEVESVPGRGALCRIALPSAPRAALRPA</sequence>
<reference evidence="4" key="1">
    <citation type="journal article" date="2022" name="Int. J. Syst. Evol. Microbiol.">
        <title>Anaeromyxobacter oryzae sp. nov., Anaeromyxobacter diazotrophicus sp. nov. and Anaeromyxobacter paludicola sp. nov., isolated from paddy soils.</title>
        <authorList>
            <person name="Itoh H."/>
            <person name="Xu Z."/>
            <person name="Mise K."/>
            <person name="Masuda Y."/>
            <person name="Ushijima N."/>
            <person name="Hayakawa C."/>
            <person name="Shiratori Y."/>
            <person name="Senoo K."/>
        </authorList>
    </citation>
    <scope>NUCLEOTIDE SEQUENCE [LARGE SCALE GENOMIC DNA]</scope>
    <source>
        <strain evidence="4">Red232</strain>
    </source>
</reference>
<dbReference type="InterPro" id="IPR036890">
    <property type="entry name" value="HATPase_C_sf"/>
</dbReference>
<name>A0ABM7X451_9BACT</name>
<dbReference type="InterPro" id="IPR035965">
    <property type="entry name" value="PAS-like_dom_sf"/>
</dbReference>
<evidence type="ECO:0000256" key="2">
    <source>
        <dbReference type="SAM" id="MobiDB-lite"/>
    </source>
</evidence>
<protein>
    <submittedName>
        <fullName evidence="3">Uncharacterized protein</fullName>
    </submittedName>
</protein>
<evidence type="ECO:0000313" key="4">
    <source>
        <dbReference type="Proteomes" id="UP001162891"/>
    </source>
</evidence>
<proteinExistence type="predicted"/>
<keyword evidence="1" id="KW-0175">Coiled coil</keyword>
<dbReference type="SUPFAM" id="SSF55874">
    <property type="entry name" value="ATPase domain of HSP90 chaperone/DNA topoisomerase II/histidine kinase"/>
    <property type="match status" value="1"/>
</dbReference>
<keyword evidence="4" id="KW-1185">Reference proteome</keyword>
<dbReference type="EMBL" id="AP025591">
    <property type="protein sequence ID" value="BDG06577.1"/>
    <property type="molecule type" value="Genomic_DNA"/>
</dbReference>
<evidence type="ECO:0000256" key="1">
    <source>
        <dbReference type="SAM" id="Coils"/>
    </source>
</evidence>
<feature type="compositionally biased region" description="Pro residues" evidence="2">
    <location>
        <begin position="143"/>
        <end position="159"/>
    </location>
</feature>
<gene>
    <name evidence="3" type="ORF">AMOR_55730</name>
</gene>